<dbReference type="InterPro" id="IPR018062">
    <property type="entry name" value="HTH_AraC-typ_CS"/>
</dbReference>
<feature type="domain" description="HTH araC/xylS-type" evidence="9">
    <location>
        <begin position="1047"/>
        <end position="1145"/>
    </location>
</feature>
<dbReference type="PROSITE" id="PS50109">
    <property type="entry name" value="HIS_KIN"/>
    <property type="match status" value="1"/>
</dbReference>
<dbReference type="SUPFAM" id="SSF46689">
    <property type="entry name" value="Homeodomain-like"/>
    <property type="match status" value="2"/>
</dbReference>
<evidence type="ECO:0000313" key="11">
    <source>
        <dbReference type="EMBL" id="GGS40327.1"/>
    </source>
</evidence>
<keyword evidence="4" id="KW-0808">Transferase</keyword>
<dbReference type="Gene3D" id="1.10.10.60">
    <property type="entry name" value="Homeodomain-like"/>
    <property type="match status" value="2"/>
</dbReference>
<evidence type="ECO:0000256" key="3">
    <source>
        <dbReference type="ARBA" id="ARBA00012438"/>
    </source>
</evidence>
<dbReference type="Gene3D" id="3.40.50.2300">
    <property type="match status" value="2"/>
</dbReference>
<dbReference type="GO" id="GO:0000155">
    <property type="term" value="F:phosphorelay sensor kinase activity"/>
    <property type="evidence" value="ECO:0007669"/>
    <property type="project" value="InterPro"/>
</dbReference>
<dbReference type="Proteomes" id="UP000653493">
    <property type="component" value="Unassembled WGS sequence"/>
</dbReference>
<dbReference type="Gene3D" id="3.30.565.10">
    <property type="entry name" value="Histidine kinase-like ATPase, C-terminal domain"/>
    <property type="match status" value="1"/>
</dbReference>
<name>A0A918LF48_STRGD</name>
<evidence type="ECO:0000256" key="8">
    <source>
        <dbReference type="SAM" id="MobiDB-lite"/>
    </source>
</evidence>
<evidence type="ECO:0000256" key="7">
    <source>
        <dbReference type="ARBA" id="ARBA00023163"/>
    </source>
</evidence>
<evidence type="ECO:0000256" key="5">
    <source>
        <dbReference type="ARBA" id="ARBA00023015"/>
    </source>
</evidence>
<dbReference type="Pfam" id="PF12833">
    <property type="entry name" value="HTH_18"/>
    <property type="match status" value="1"/>
</dbReference>
<dbReference type="EMBL" id="BMSL01000007">
    <property type="protein sequence ID" value="GGS40327.1"/>
    <property type="molecule type" value="Genomic_DNA"/>
</dbReference>
<protein>
    <recommendedName>
        <fullName evidence="3">histidine kinase</fullName>
        <ecNumber evidence="3">2.7.13.3</ecNumber>
    </recommendedName>
</protein>
<dbReference type="InterPro" id="IPR046335">
    <property type="entry name" value="LacI/GalR-like_sensor"/>
</dbReference>
<reference evidence="11" key="1">
    <citation type="journal article" date="2014" name="Int. J. Syst. Evol. Microbiol.">
        <title>Complete genome sequence of Corynebacterium casei LMG S-19264T (=DSM 44701T), isolated from a smear-ripened cheese.</title>
        <authorList>
            <consortium name="US DOE Joint Genome Institute (JGI-PGF)"/>
            <person name="Walter F."/>
            <person name="Albersmeier A."/>
            <person name="Kalinowski J."/>
            <person name="Ruckert C."/>
        </authorList>
    </citation>
    <scope>NUCLEOTIDE SEQUENCE</scope>
    <source>
        <strain evidence="11">JCM 4234</strain>
    </source>
</reference>
<dbReference type="InterPro" id="IPR036890">
    <property type="entry name" value="HATPase_C_sf"/>
</dbReference>
<feature type="region of interest" description="Disordered" evidence="8">
    <location>
        <begin position="830"/>
        <end position="852"/>
    </location>
</feature>
<evidence type="ECO:0000256" key="4">
    <source>
        <dbReference type="ARBA" id="ARBA00022777"/>
    </source>
</evidence>
<dbReference type="PRINTS" id="PR00032">
    <property type="entry name" value="HTHARAC"/>
</dbReference>
<evidence type="ECO:0000313" key="12">
    <source>
        <dbReference type="Proteomes" id="UP000653493"/>
    </source>
</evidence>
<keyword evidence="12" id="KW-1185">Reference proteome</keyword>
<dbReference type="EC" id="2.7.13.3" evidence="3"/>
<dbReference type="SUPFAM" id="SSF53822">
    <property type="entry name" value="Periplasmic binding protein-like I"/>
    <property type="match status" value="1"/>
</dbReference>
<dbReference type="PROSITE" id="PS00041">
    <property type="entry name" value="HTH_ARAC_FAMILY_1"/>
    <property type="match status" value="1"/>
</dbReference>
<dbReference type="Pfam" id="PF13377">
    <property type="entry name" value="Peripla_BP_3"/>
    <property type="match status" value="1"/>
</dbReference>
<keyword evidence="6" id="KW-0238">DNA-binding</keyword>
<dbReference type="AlphaFoldDB" id="A0A918LF48"/>
<evidence type="ECO:0000256" key="6">
    <source>
        <dbReference type="ARBA" id="ARBA00023125"/>
    </source>
</evidence>
<feature type="compositionally biased region" description="Basic and acidic residues" evidence="8">
    <location>
        <begin position="841"/>
        <end position="852"/>
    </location>
</feature>
<dbReference type="SUPFAM" id="SSF47384">
    <property type="entry name" value="Homodimeric domain of signal transducing histidine kinase"/>
    <property type="match status" value="1"/>
</dbReference>
<feature type="domain" description="Histidine kinase" evidence="10">
    <location>
        <begin position="613"/>
        <end position="785"/>
    </location>
</feature>
<dbReference type="PROSITE" id="PS01124">
    <property type="entry name" value="HTH_ARAC_FAMILY_2"/>
    <property type="match status" value="1"/>
</dbReference>
<feature type="region of interest" description="Disordered" evidence="8">
    <location>
        <begin position="344"/>
        <end position="367"/>
    </location>
</feature>
<evidence type="ECO:0000259" key="9">
    <source>
        <dbReference type="PROSITE" id="PS01124"/>
    </source>
</evidence>
<dbReference type="GO" id="GO:0000976">
    <property type="term" value="F:transcription cis-regulatory region binding"/>
    <property type="evidence" value="ECO:0007669"/>
    <property type="project" value="TreeGrafter"/>
</dbReference>
<dbReference type="PANTHER" id="PTHR30146">
    <property type="entry name" value="LACI-RELATED TRANSCRIPTIONAL REPRESSOR"/>
    <property type="match status" value="1"/>
</dbReference>
<keyword evidence="4" id="KW-0418">Kinase</keyword>
<reference evidence="11" key="2">
    <citation type="submission" date="2020-09" db="EMBL/GenBank/DDBJ databases">
        <authorList>
            <person name="Sun Q."/>
            <person name="Ohkuma M."/>
        </authorList>
    </citation>
    <scope>NUCLEOTIDE SEQUENCE</scope>
    <source>
        <strain evidence="11">JCM 4234</strain>
    </source>
</reference>
<evidence type="ECO:0000256" key="1">
    <source>
        <dbReference type="ARBA" id="ARBA00000085"/>
    </source>
</evidence>
<keyword evidence="7" id="KW-0804">Transcription</keyword>
<evidence type="ECO:0000259" key="10">
    <source>
        <dbReference type="PROSITE" id="PS50109"/>
    </source>
</evidence>
<sequence length="1171" mass="124014">MAADPHDRADGGPRRPLTIGLLTANIHLGVGATLWSGVRAAADRNEVGLVCFPGGELRGGAPRGALYELVGPARLDGVVCWSSAIGLPSSGARARSLLRRLAHLPVVSLNQPLGDQADVLSVDSHAGMRTLVGHLVARHGCRRPACIRGPVANPVSEERYRAYVDALRHHGIGLESTHVCAAVDFDAGGGASAMRVLLDARGLKPGVDFDAVLAGSDVLAADALRLLAERGVRVPQDVAVVGFNDSPEARLGDPPLTSVALPFAELGALAVDTLVARLRGSRPPDRTTIPATLVPRRSCGCRYPAPRYAVRPRAAAGPAEEPRGWAALEALVPGAAARLGEAFHADLSPGPPRPAGAARADDGEGEEDGAGFLPLVERLLRGRVRGPAEAERWHQALERVRLGVVDTLPVELRGPAEALFGRARLLVAERSRALLEYGRWTQGQRARRLREFGTALTTVVDLDGLSDVLERHLARPGVPACRIVLYGQDGAAPVRGTARPLLTRAEAGRLGHGGVLDSPPFSAALLLPDALLPGGRRSRLVLEPLHIGEQQLGLAVFDASAGGAGADQDGALYRELGDQISAALKGIGLFDEVRRARDAAEQAHRFQTRLLTHVVAELRGPLRALLARDGDDPAAALARVRRDAVRLLQLGGDLLDLARSEAGDLVLTRRLVDPLPLLREACAEAAAGRLGAAGVRWSVALPDRLPSVPADPARVRQILAGVLTAAADRARGAAVEVSADWSPSGVRVVVAVPGAGTGPGGERPGFDVGLAMARRLAMMHGGALRPDDGGYVLELPLPSPDGQAHRPPPGAGPLLVVAAGGPAEDVRRSAERHPVRVCPADGDHDVVPSSREGRPGAVVWEAAPDRAKEWRLVQRLHDHPALRHTPFVLFGAYGTDLGDALRALRPSGLAEPVVVAGRSQESREELRRIAEAALPGRPTRVVADAATVLALVAEETPRLVVLESSLADLDGLDVVERLHSGTGRAPCPAVVAGHEGFTAADARRARPHPALLLLDLEVFAPHEAAALVRELDRGDGGVPPRVRAVLDEALVYLYEHYRRPVSRWQVAQAAGVSEDHLGRLFQRRYGLTMWEYLTRLRVRRAAERLRTSEDSVQSVARAVGFRDRSHFTRVFRRMTGIAPQSYRAGAGADTVSGGLRGAGVSPSGRSETTEY</sequence>
<comment type="subcellular location">
    <subcellularLocation>
        <location evidence="2">Cell membrane</location>
    </subcellularLocation>
</comment>
<dbReference type="SMART" id="SM00342">
    <property type="entry name" value="HTH_ARAC"/>
    <property type="match status" value="1"/>
</dbReference>
<dbReference type="GO" id="GO:0005886">
    <property type="term" value="C:plasma membrane"/>
    <property type="evidence" value="ECO:0007669"/>
    <property type="project" value="UniProtKB-SubCell"/>
</dbReference>
<dbReference type="PANTHER" id="PTHR30146:SF109">
    <property type="entry name" value="HTH-TYPE TRANSCRIPTIONAL REGULATOR GALS"/>
    <property type="match status" value="1"/>
</dbReference>
<comment type="caution">
    <text evidence="11">The sequence shown here is derived from an EMBL/GenBank/DDBJ whole genome shotgun (WGS) entry which is preliminary data.</text>
</comment>
<organism evidence="11 12">
    <name type="scientific">Streptomyces griseoviridis</name>
    <dbReference type="NCBI Taxonomy" id="45398"/>
    <lineage>
        <taxon>Bacteria</taxon>
        <taxon>Bacillati</taxon>
        <taxon>Actinomycetota</taxon>
        <taxon>Actinomycetes</taxon>
        <taxon>Kitasatosporales</taxon>
        <taxon>Streptomycetaceae</taxon>
        <taxon>Streptomyces</taxon>
    </lineage>
</organism>
<dbReference type="InterPro" id="IPR005467">
    <property type="entry name" value="His_kinase_dom"/>
</dbReference>
<dbReference type="InterPro" id="IPR020449">
    <property type="entry name" value="Tscrpt_reg_AraC-type_HTH"/>
</dbReference>
<dbReference type="InterPro" id="IPR018060">
    <property type="entry name" value="HTH_AraC"/>
</dbReference>
<accession>A0A918LF48</accession>
<gene>
    <name evidence="11" type="ORF">GCM10010238_32390</name>
</gene>
<comment type="catalytic activity">
    <reaction evidence="1">
        <text>ATP + protein L-histidine = ADP + protein N-phospho-L-histidine.</text>
        <dbReference type="EC" id="2.7.13.3"/>
    </reaction>
</comment>
<keyword evidence="5" id="KW-0805">Transcription regulation</keyword>
<evidence type="ECO:0000256" key="2">
    <source>
        <dbReference type="ARBA" id="ARBA00004236"/>
    </source>
</evidence>
<dbReference type="SUPFAM" id="SSF52172">
    <property type="entry name" value="CheY-like"/>
    <property type="match status" value="1"/>
</dbReference>
<proteinExistence type="predicted"/>
<dbReference type="InterPro" id="IPR028082">
    <property type="entry name" value="Peripla_BP_I"/>
</dbReference>
<dbReference type="GO" id="GO:0003700">
    <property type="term" value="F:DNA-binding transcription factor activity"/>
    <property type="evidence" value="ECO:0007669"/>
    <property type="project" value="InterPro"/>
</dbReference>
<dbReference type="CDD" id="cd06267">
    <property type="entry name" value="PBP1_LacI_sugar_binding-like"/>
    <property type="match status" value="1"/>
</dbReference>
<dbReference type="InterPro" id="IPR009057">
    <property type="entry name" value="Homeodomain-like_sf"/>
</dbReference>
<dbReference type="InterPro" id="IPR036097">
    <property type="entry name" value="HisK_dim/P_sf"/>
</dbReference>
<dbReference type="InterPro" id="IPR011006">
    <property type="entry name" value="CheY-like_superfamily"/>
</dbReference>
<dbReference type="SUPFAM" id="SSF55874">
    <property type="entry name" value="ATPase domain of HSP90 chaperone/DNA topoisomerase II/histidine kinase"/>
    <property type="match status" value="1"/>
</dbReference>